<keyword evidence="2" id="KW-1185">Reference proteome</keyword>
<dbReference type="EMBL" id="VUJU01008287">
    <property type="protein sequence ID" value="KAF0732909.1"/>
    <property type="molecule type" value="Genomic_DNA"/>
</dbReference>
<comment type="caution">
    <text evidence="1">The sequence shown here is derived from an EMBL/GenBank/DDBJ whole genome shotgun (WGS) entry which is preliminary data.</text>
</comment>
<dbReference type="Proteomes" id="UP000478052">
    <property type="component" value="Unassembled WGS sequence"/>
</dbReference>
<accession>A0A6G0WZF4</accession>
<dbReference type="InterPro" id="IPR055298">
    <property type="entry name" value="AtLOH3-like"/>
</dbReference>
<evidence type="ECO:0000313" key="1">
    <source>
        <dbReference type="EMBL" id="KAF0732909.1"/>
    </source>
</evidence>
<dbReference type="PANTHER" id="PTHR11697:SF230">
    <property type="entry name" value="ZINC FINGER, MYM DOMAIN CONTAINING 1"/>
    <property type="match status" value="1"/>
</dbReference>
<evidence type="ECO:0000313" key="2">
    <source>
        <dbReference type="Proteomes" id="UP000478052"/>
    </source>
</evidence>
<dbReference type="InterPro" id="IPR012337">
    <property type="entry name" value="RNaseH-like_sf"/>
</dbReference>
<proteinExistence type="predicted"/>
<dbReference type="PANTHER" id="PTHR11697">
    <property type="entry name" value="GENERAL TRANSCRIPTION FACTOR 2-RELATED ZINC FINGER PROTEIN"/>
    <property type="match status" value="1"/>
</dbReference>
<sequence length="383" mass="43447">MRGEYKGVQSLIKNENKSAMYVWCPAHRLNLIVKEAVSSCTDAVNLFGNLETLYSFVWNAKKRVELFRSNQKKHSSAQNNLALKRVNTTRWSSHSAALNTVLTSHNTVIETLATIKLSEGPGDAKTGAAASGLLDYFTSYRFLIVAIMFKKLFQIIEPVNKILQTRDLDLLAATNLMESAKHKIKLLNDRSLNAFQDIIKEVDQFVIDSEQEFTPIVVSRPKRCPKKSDLSLISRRRIMEVRKNPETLPKDAFIIVCEIYSKYLNRESLISEYQQFASNFIELEKSIKLPLFLHETDDHSDCDDDDVLEFGLDMDLYSNFDADNTTQSSLSQENSGSLGDLFSIFCLENLQSTFPTLYVLLHLAITLPISSCSVERSFSKLNL</sequence>
<gene>
    <name evidence="1" type="ORF">FWK35_00027238</name>
</gene>
<dbReference type="OrthoDB" id="6627081at2759"/>
<protein>
    <submittedName>
        <fullName evidence="1">Zinc finger MYM-type protein 1-like</fullName>
    </submittedName>
</protein>
<organism evidence="1 2">
    <name type="scientific">Aphis craccivora</name>
    <name type="common">Cowpea aphid</name>
    <dbReference type="NCBI Taxonomy" id="307492"/>
    <lineage>
        <taxon>Eukaryota</taxon>
        <taxon>Metazoa</taxon>
        <taxon>Ecdysozoa</taxon>
        <taxon>Arthropoda</taxon>
        <taxon>Hexapoda</taxon>
        <taxon>Insecta</taxon>
        <taxon>Pterygota</taxon>
        <taxon>Neoptera</taxon>
        <taxon>Paraneoptera</taxon>
        <taxon>Hemiptera</taxon>
        <taxon>Sternorrhyncha</taxon>
        <taxon>Aphidomorpha</taxon>
        <taxon>Aphidoidea</taxon>
        <taxon>Aphididae</taxon>
        <taxon>Aphidini</taxon>
        <taxon>Aphis</taxon>
        <taxon>Aphis</taxon>
    </lineage>
</organism>
<reference evidence="1 2" key="1">
    <citation type="submission" date="2019-08" db="EMBL/GenBank/DDBJ databases">
        <title>Whole genome of Aphis craccivora.</title>
        <authorList>
            <person name="Voronova N.V."/>
            <person name="Shulinski R.S."/>
            <person name="Bandarenka Y.V."/>
            <person name="Zhorov D.G."/>
            <person name="Warner D."/>
        </authorList>
    </citation>
    <scope>NUCLEOTIDE SEQUENCE [LARGE SCALE GENOMIC DNA]</scope>
    <source>
        <strain evidence="1">180601</strain>
        <tissue evidence="1">Whole Body</tissue>
    </source>
</reference>
<dbReference type="AlphaFoldDB" id="A0A6G0WZF4"/>
<name>A0A6G0WZF4_APHCR</name>
<dbReference type="SUPFAM" id="SSF53098">
    <property type="entry name" value="Ribonuclease H-like"/>
    <property type="match status" value="1"/>
</dbReference>